<organism evidence="1 2">
    <name type="scientific">Dictyostelium purpureum</name>
    <name type="common">Slime mold</name>
    <dbReference type="NCBI Taxonomy" id="5786"/>
    <lineage>
        <taxon>Eukaryota</taxon>
        <taxon>Amoebozoa</taxon>
        <taxon>Evosea</taxon>
        <taxon>Eumycetozoa</taxon>
        <taxon>Dictyostelia</taxon>
        <taxon>Dictyosteliales</taxon>
        <taxon>Dictyosteliaceae</taxon>
        <taxon>Dictyostelium</taxon>
    </lineage>
</organism>
<dbReference type="AlphaFoldDB" id="F0ZFI5"/>
<proteinExistence type="predicted"/>
<keyword evidence="2" id="KW-1185">Reference proteome</keyword>
<accession>F0ZFI5</accession>
<protein>
    <submittedName>
        <fullName evidence="1">Uncharacterized protein</fullName>
    </submittedName>
</protein>
<reference evidence="2" key="1">
    <citation type="journal article" date="2011" name="Genome Biol.">
        <title>Comparative genomics of the social amoebae Dictyostelium discoideum and Dictyostelium purpureum.</title>
        <authorList>
            <consortium name="US DOE Joint Genome Institute (JGI-PGF)"/>
            <person name="Sucgang R."/>
            <person name="Kuo A."/>
            <person name="Tian X."/>
            <person name="Salerno W."/>
            <person name="Parikh A."/>
            <person name="Feasley C.L."/>
            <person name="Dalin E."/>
            <person name="Tu H."/>
            <person name="Huang E."/>
            <person name="Barry K."/>
            <person name="Lindquist E."/>
            <person name="Shapiro H."/>
            <person name="Bruce D."/>
            <person name="Schmutz J."/>
            <person name="Salamov A."/>
            <person name="Fey P."/>
            <person name="Gaudet P."/>
            <person name="Anjard C."/>
            <person name="Babu M.M."/>
            <person name="Basu S."/>
            <person name="Bushmanova Y."/>
            <person name="van der Wel H."/>
            <person name="Katoh-Kurasawa M."/>
            <person name="Dinh C."/>
            <person name="Coutinho P.M."/>
            <person name="Saito T."/>
            <person name="Elias M."/>
            <person name="Schaap P."/>
            <person name="Kay R.R."/>
            <person name="Henrissat B."/>
            <person name="Eichinger L."/>
            <person name="Rivero F."/>
            <person name="Putnam N.H."/>
            <person name="West C.M."/>
            <person name="Loomis W.F."/>
            <person name="Chisholm R.L."/>
            <person name="Shaulsky G."/>
            <person name="Strassmann J.E."/>
            <person name="Queller D.C."/>
            <person name="Kuspa A."/>
            <person name="Grigoriev I.V."/>
        </authorList>
    </citation>
    <scope>NUCLEOTIDE SEQUENCE [LARGE SCALE GENOMIC DNA]</scope>
    <source>
        <strain evidence="2">QSDP1</strain>
    </source>
</reference>
<sequence length="50" mass="5831">MGRKETSFVVLTFAPFLLKGLVKNSWLAINTKNIPNYIQNYVKLNSNWEE</sequence>
<dbReference type="Proteomes" id="UP000001064">
    <property type="component" value="Unassembled WGS sequence"/>
</dbReference>
<evidence type="ECO:0000313" key="2">
    <source>
        <dbReference type="Proteomes" id="UP000001064"/>
    </source>
</evidence>
<evidence type="ECO:0000313" key="1">
    <source>
        <dbReference type="EMBL" id="EGC37286.1"/>
    </source>
</evidence>
<dbReference type="RefSeq" id="XP_003286174.1">
    <property type="nucleotide sequence ID" value="XM_003286126.1"/>
</dbReference>
<dbReference type="KEGG" id="dpp:DICPUDRAFT_150128"/>
<name>F0ZFI5_DICPU</name>
<dbReference type="EMBL" id="GL871003">
    <property type="protein sequence ID" value="EGC37286.1"/>
    <property type="molecule type" value="Genomic_DNA"/>
</dbReference>
<dbReference type="GeneID" id="10500122"/>
<dbReference type="VEuPathDB" id="AmoebaDB:DICPUDRAFT_150128"/>
<dbReference type="InParanoid" id="F0ZFI5"/>
<gene>
    <name evidence="1" type="ORF">DICPUDRAFT_150128</name>
</gene>